<gene>
    <name evidence="1" type="ORF">ET464_16605</name>
</gene>
<sequence length="233" mass="26434">MKCAIMQPTYLPWTGYFRMINEVDLFVFLDDVQFAKRSWQQRNRILLQGREQMLTVPVLTKGKRDQRIMDVQVDDTQGWRSEHLLKLQHAYGKHAHGAEILELLAQELSAPVTSLAELNMNLIKRINASLKMATPILRSSELNAEGSKSQYLIHICQTVKADSYLSAPGSRAYIEEEGLFAKEAIAVEYMNYEPSPYPQKMSAQFISHMSIVDLIANVGFEAARTHILGAAYV</sequence>
<proteinExistence type="predicted"/>
<dbReference type="EMBL" id="CP035492">
    <property type="protein sequence ID" value="QAY67766.1"/>
    <property type="molecule type" value="Genomic_DNA"/>
</dbReference>
<dbReference type="AlphaFoldDB" id="A0A4P6EY57"/>
<name>A0A4P6EY57_9BACL</name>
<evidence type="ECO:0000313" key="1">
    <source>
        <dbReference type="EMBL" id="QAY67766.1"/>
    </source>
</evidence>
<dbReference type="Pfam" id="PF08889">
    <property type="entry name" value="WbqC"/>
    <property type="match status" value="1"/>
</dbReference>
<evidence type="ECO:0008006" key="3">
    <source>
        <dbReference type="Google" id="ProtNLM"/>
    </source>
</evidence>
<protein>
    <recommendedName>
        <fullName evidence="3">WbqC family protein</fullName>
    </recommendedName>
</protein>
<evidence type="ECO:0000313" key="2">
    <source>
        <dbReference type="Proteomes" id="UP000293568"/>
    </source>
</evidence>
<dbReference type="RefSeq" id="WP_129442885.1">
    <property type="nucleotide sequence ID" value="NZ_CP035492.1"/>
</dbReference>
<keyword evidence="2" id="KW-1185">Reference proteome</keyword>
<reference evidence="1 2" key="1">
    <citation type="submission" date="2019-01" db="EMBL/GenBank/DDBJ databases">
        <title>Genome sequencing of strain FW100M-2.</title>
        <authorList>
            <person name="Heo J."/>
            <person name="Kim S.-J."/>
            <person name="Kim J.-S."/>
            <person name="Hong S.-B."/>
            <person name="Kwon S.-W."/>
        </authorList>
    </citation>
    <scope>NUCLEOTIDE SEQUENCE [LARGE SCALE GENOMIC DNA]</scope>
    <source>
        <strain evidence="1 2">FW100M-2</strain>
    </source>
</reference>
<dbReference type="InterPro" id="IPR014985">
    <property type="entry name" value="WbqC"/>
</dbReference>
<organism evidence="1 2">
    <name type="scientific">Paenibacillus protaetiae</name>
    <dbReference type="NCBI Taxonomy" id="2509456"/>
    <lineage>
        <taxon>Bacteria</taxon>
        <taxon>Bacillati</taxon>
        <taxon>Bacillota</taxon>
        <taxon>Bacilli</taxon>
        <taxon>Bacillales</taxon>
        <taxon>Paenibacillaceae</taxon>
        <taxon>Paenibacillus</taxon>
    </lineage>
</organism>
<dbReference type="KEGG" id="pprt:ET464_16605"/>
<dbReference type="OrthoDB" id="3611744at2"/>
<dbReference type="Proteomes" id="UP000293568">
    <property type="component" value="Chromosome"/>
</dbReference>
<accession>A0A4P6EY57</accession>